<feature type="signal peptide" evidence="2">
    <location>
        <begin position="1"/>
        <end position="18"/>
    </location>
</feature>
<accession>A0AAV2HDW4</accession>
<gene>
    <name evidence="3" type="ORF">GSLYS_00006073001</name>
</gene>
<sequence>LNLFSLLLVSATEGCVFASVVGCLSAPLATAFWSLFHYDYDSDVISWRPGWTHTSAFTLASACLLLPAVIAYNVFAIKDVKDAKKEEKGYSDVSSSEYEWD</sequence>
<comment type="caution">
    <text evidence="3">The sequence shown here is derived from an EMBL/GenBank/DDBJ whole genome shotgun (WGS) entry which is preliminary data.</text>
</comment>
<keyword evidence="1" id="KW-0472">Membrane</keyword>
<evidence type="ECO:0000313" key="4">
    <source>
        <dbReference type="Proteomes" id="UP001497497"/>
    </source>
</evidence>
<dbReference type="Proteomes" id="UP001497497">
    <property type="component" value="Unassembled WGS sequence"/>
</dbReference>
<feature type="non-terminal residue" evidence="3">
    <location>
        <position position="1"/>
    </location>
</feature>
<evidence type="ECO:0000313" key="3">
    <source>
        <dbReference type="EMBL" id="CAL1531994.1"/>
    </source>
</evidence>
<organism evidence="3 4">
    <name type="scientific">Lymnaea stagnalis</name>
    <name type="common">Great pond snail</name>
    <name type="synonym">Helix stagnalis</name>
    <dbReference type="NCBI Taxonomy" id="6523"/>
    <lineage>
        <taxon>Eukaryota</taxon>
        <taxon>Metazoa</taxon>
        <taxon>Spiralia</taxon>
        <taxon>Lophotrochozoa</taxon>
        <taxon>Mollusca</taxon>
        <taxon>Gastropoda</taxon>
        <taxon>Heterobranchia</taxon>
        <taxon>Euthyneura</taxon>
        <taxon>Panpulmonata</taxon>
        <taxon>Hygrophila</taxon>
        <taxon>Lymnaeoidea</taxon>
        <taxon>Lymnaeidae</taxon>
        <taxon>Lymnaea</taxon>
    </lineage>
</organism>
<proteinExistence type="predicted"/>
<keyword evidence="1" id="KW-1133">Transmembrane helix</keyword>
<feature type="transmembrane region" description="Helical" evidence="1">
    <location>
        <begin position="56"/>
        <end position="75"/>
    </location>
</feature>
<name>A0AAV2HDW4_LYMST</name>
<reference evidence="3 4" key="1">
    <citation type="submission" date="2024-04" db="EMBL/GenBank/DDBJ databases">
        <authorList>
            <consortium name="Genoscope - CEA"/>
            <person name="William W."/>
        </authorList>
    </citation>
    <scope>NUCLEOTIDE SEQUENCE [LARGE SCALE GENOMIC DNA]</scope>
</reference>
<keyword evidence="2" id="KW-0732">Signal</keyword>
<keyword evidence="4" id="KW-1185">Reference proteome</keyword>
<protein>
    <submittedName>
        <fullName evidence="3">Uncharacterized protein</fullName>
    </submittedName>
</protein>
<evidence type="ECO:0000256" key="1">
    <source>
        <dbReference type="SAM" id="Phobius"/>
    </source>
</evidence>
<evidence type="ECO:0000256" key="2">
    <source>
        <dbReference type="SAM" id="SignalP"/>
    </source>
</evidence>
<dbReference type="AlphaFoldDB" id="A0AAV2HDW4"/>
<feature type="chain" id="PRO_5043617999" evidence="2">
    <location>
        <begin position="19"/>
        <end position="101"/>
    </location>
</feature>
<keyword evidence="1" id="KW-0812">Transmembrane</keyword>
<dbReference type="EMBL" id="CAXITT010000103">
    <property type="protein sequence ID" value="CAL1531994.1"/>
    <property type="molecule type" value="Genomic_DNA"/>
</dbReference>
<feature type="transmembrane region" description="Helical" evidence="1">
    <location>
        <begin position="7"/>
        <end position="36"/>
    </location>
</feature>